<comment type="catalytic activity">
    <reaction evidence="6">
        <text>glycolate + A = glyoxylate + AH2</text>
        <dbReference type="Rhea" id="RHEA:21264"/>
        <dbReference type="ChEBI" id="CHEBI:13193"/>
        <dbReference type="ChEBI" id="CHEBI:17499"/>
        <dbReference type="ChEBI" id="CHEBI:29805"/>
        <dbReference type="ChEBI" id="CHEBI:36655"/>
        <dbReference type="EC" id="1.1.99.14"/>
    </reaction>
</comment>
<evidence type="ECO:0000256" key="3">
    <source>
        <dbReference type="ARBA" id="ARBA00022737"/>
    </source>
</evidence>
<dbReference type="GO" id="GO:0046872">
    <property type="term" value="F:metal ion binding"/>
    <property type="evidence" value="ECO:0007669"/>
    <property type="project" value="UniProtKB-UniRule"/>
</dbReference>
<evidence type="ECO:0000256" key="6">
    <source>
        <dbReference type="PIRNR" id="PIRNR000139"/>
    </source>
</evidence>
<feature type="domain" description="4Fe-4S ferredoxin-type" evidence="7">
    <location>
        <begin position="11"/>
        <end position="41"/>
    </location>
</feature>
<evidence type="ECO:0000256" key="1">
    <source>
        <dbReference type="ARBA" id="ARBA00022485"/>
    </source>
</evidence>
<dbReference type="InterPro" id="IPR012257">
    <property type="entry name" value="Glc_ox_4Fe-4S"/>
</dbReference>
<keyword evidence="6" id="KW-0249">Electron transport</keyword>
<dbReference type="EMBL" id="SLUI01000013">
    <property type="protein sequence ID" value="TCL35231.1"/>
    <property type="molecule type" value="Genomic_DNA"/>
</dbReference>
<evidence type="ECO:0000313" key="8">
    <source>
        <dbReference type="EMBL" id="TCL35231.1"/>
    </source>
</evidence>
<keyword evidence="2 6" id="KW-0479">Metal-binding</keyword>
<proteinExistence type="predicted"/>
<dbReference type="InterPro" id="IPR017900">
    <property type="entry name" value="4Fe4S_Fe_S_CS"/>
</dbReference>
<protein>
    <recommendedName>
        <fullName evidence="6">Glycolate oxidase iron-sulfur subunit</fullName>
        <ecNumber evidence="6">1.1.99.14</ecNumber>
    </recommendedName>
</protein>
<keyword evidence="6" id="KW-0813">Transport</keyword>
<dbReference type="GO" id="GO:0051539">
    <property type="term" value="F:4 iron, 4 sulfur cluster binding"/>
    <property type="evidence" value="ECO:0007669"/>
    <property type="project" value="UniProtKB-UniRule"/>
</dbReference>
<comment type="caution">
    <text evidence="8">The sequence shown here is derived from an EMBL/GenBank/DDBJ whole genome shotgun (WGS) entry which is preliminary data.</text>
</comment>
<organism evidence="8 9">
    <name type="scientific">Anaerospora hongkongensis</name>
    <dbReference type="NCBI Taxonomy" id="244830"/>
    <lineage>
        <taxon>Bacteria</taxon>
        <taxon>Bacillati</taxon>
        <taxon>Bacillota</taxon>
        <taxon>Negativicutes</taxon>
        <taxon>Selenomonadales</taxon>
        <taxon>Sporomusaceae</taxon>
        <taxon>Anaerospora</taxon>
    </lineage>
</organism>
<keyword evidence="3" id="KW-0677">Repeat</keyword>
<evidence type="ECO:0000313" key="9">
    <source>
        <dbReference type="Proteomes" id="UP000295063"/>
    </source>
</evidence>
<dbReference type="PANTHER" id="PTHR32479">
    <property type="entry name" value="GLYCOLATE OXIDASE IRON-SULFUR SUBUNIT"/>
    <property type="match status" value="1"/>
</dbReference>
<dbReference type="PANTHER" id="PTHR32479:SF20">
    <property type="entry name" value="GLYCOLATE OXIDASE IRON-SULFUR SUBUNIT"/>
    <property type="match status" value="1"/>
</dbReference>
<dbReference type="InterPro" id="IPR004017">
    <property type="entry name" value="Cys_rich_dom"/>
</dbReference>
<comment type="function">
    <text evidence="6">Component of a complex that catalyzes the oxidation of glycolate to glyoxylate.</text>
</comment>
<comment type="cofactor">
    <cofactor evidence="6">
        <name>[4Fe-4S] cluster</name>
        <dbReference type="ChEBI" id="CHEBI:49883"/>
    </cofactor>
    <text evidence="6">Binds 2 [4Fe-4S] clusters.</text>
</comment>
<dbReference type="RefSeq" id="WP_132082640.1">
    <property type="nucleotide sequence ID" value="NZ_DAMAKO010000014.1"/>
</dbReference>
<dbReference type="PROSITE" id="PS00198">
    <property type="entry name" value="4FE4S_FER_1"/>
    <property type="match status" value="1"/>
</dbReference>
<evidence type="ECO:0000256" key="4">
    <source>
        <dbReference type="ARBA" id="ARBA00023004"/>
    </source>
</evidence>
<dbReference type="InterPro" id="IPR017896">
    <property type="entry name" value="4Fe4S_Fe-S-bd"/>
</dbReference>
<sequence length="408" mass="44436">MKQNVQESLLKDAQQIVSQCDRCGSCRLVCPLFGVRDIEAGSARGKNNIIRALAMGGLEPTAEVAAAVDFCLLCRACVDNCPSKVKTDEAMIAVRQHFANLRGGTSVKYKLLGTMLKKRGFVKIAAGAMDMMRRTGINRIIPKGVVPAAFTRQQFLAAFAGPAAIDKTAPVSTAMLPDEAKVAYFYGCGMRMMFPEAAADTLAILRSLTEVRQVENVCCGLPHLAHGLRQDFLDLAKKNICLYEDADVIVSDCASCSSMLKHLAGYFAEEPEWRERALIFSQKVMDLSEYLMKAGYQPRQRMNAKMTFHEPCHLGRGQGIKSQPRKLLQAAGEYIEMAGADTCCGGAGSFHMDYPSIADQVLAKKQAAIEQTSAQIVVTACPVCLSQMSKAAERSGGRFRAMHISQVI</sequence>
<keyword evidence="9" id="KW-1185">Reference proteome</keyword>
<name>A0A4R1PXS5_9FIRM</name>
<evidence type="ECO:0000256" key="5">
    <source>
        <dbReference type="ARBA" id="ARBA00023014"/>
    </source>
</evidence>
<dbReference type="PROSITE" id="PS51379">
    <property type="entry name" value="4FE4S_FER_2"/>
    <property type="match status" value="1"/>
</dbReference>
<reference evidence="8 9" key="1">
    <citation type="submission" date="2019-03" db="EMBL/GenBank/DDBJ databases">
        <title>Genomic Encyclopedia of Type Strains, Phase IV (KMG-IV): sequencing the most valuable type-strain genomes for metagenomic binning, comparative biology and taxonomic classification.</title>
        <authorList>
            <person name="Goeker M."/>
        </authorList>
    </citation>
    <scope>NUCLEOTIDE SEQUENCE [LARGE SCALE GENOMIC DNA]</scope>
    <source>
        <strain evidence="8 9">DSM 15969</strain>
    </source>
</reference>
<evidence type="ECO:0000259" key="7">
    <source>
        <dbReference type="PROSITE" id="PS51379"/>
    </source>
</evidence>
<dbReference type="AlphaFoldDB" id="A0A4R1PXS5"/>
<dbReference type="Proteomes" id="UP000295063">
    <property type="component" value="Unassembled WGS sequence"/>
</dbReference>
<keyword evidence="4 6" id="KW-0408">Iron</keyword>
<dbReference type="SUPFAM" id="SSF46548">
    <property type="entry name" value="alpha-helical ferredoxin"/>
    <property type="match status" value="1"/>
</dbReference>
<keyword evidence="1 6" id="KW-0004">4Fe-4S</keyword>
<accession>A0A4R1PXS5</accession>
<gene>
    <name evidence="8" type="ORF">EV210_11372</name>
</gene>
<dbReference type="PIRSF" id="PIRSF000139">
    <property type="entry name" value="Glc_ox_4Fe-4S"/>
    <property type="match status" value="1"/>
</dbReference>
<dbReference type="InterPro" id="IPR009051">
    <property type="entry name" value="Helical_ferredxn"/>
</dbReference>
<keyword evidence="5 6" id="KW-0411">Iron-sulfur</keyword>
<dbReference type="EC" id="1.1.99.14" evidence="6"/>
<dbReference type="Gene3D" id="1.10.1060.10">
    <property type="entry name" value="Alpha-helical ferredoxin"/>
    <property type="match status" value="1"/>
</dbReference>
<dbReference type="OrthoDB" id="5241828at2"/>
<dbReference type="Pfam" id="PF02754">
    <property type="entry name" value="CCG"/>
    <property type="match status" value="2"/>
</dbReference>
<evidence type="ECO:0000256" key="2">
    <source>
        <dbReference type="ARBA" id="ARBA00022723"/>
    </source>
</evidence>
<dbReference type="Pfam" id="PF13183">
    <property type="entry name" value="Fer4_8"/>
    <property type="match status" value="1"/>
</dbReference>
<dbReference type="GO" id="GO:0019154">
    <property type="term" value="F:glycolate dehydrogenase activity"/>
    <property type="evidence" value="ECO:0007669"/>
    <property type="project" value="UniProtKB-EC"/>
</dbReference>
<comment type="catalytic activity">
    <reaction evidence="6">
        <text>(R)-lactate + A = pyruvate + AH2</text>
        <dbReference type="Rhea" id="RHEA:15089"/>
        <dbReference type="ChEBI" id="CHEBI:13193"/>
        <dbReference type="ChEBI" id="CHEBI:15361"/>
        <dbReference type="ChEBI" id="CHEBI:16004"/>
        <dbReference type="ChEBI" id="CHEBI:17499"/>
    </reaction>
</comment>